<feature type="region of interest" description="Disordered" evidence="1">
    <location>
        <begin position="1"/>
        <end position="73"/>
    </location>
</feature>
<evidence type="ECO:0000256" key="1">
    <source>
        <dbReference type="SAM" id="MobiDB-lite"/>
    </source>
</evidence>
<evidence type="ECO:0000313" key="5">
    <source>
        <dbReference type="EMBL" id="SCZ97409.1"/>
    </source>
</evidence>
<dbReference type="STRING" id="289078.A0A2X0KTE7"/>
<evidence type="ECO:0000256" key="2">
    <source>
        <dbReference type="SAM" id="Phobius"/>
    </source>
</evidence>
<dbReference type="InterPro" id="IPR019413">
    <property type="entry name" value="Dsc3_ub-like_dom"/>
</dbReference>
<dbReference type="AlphaFoldDB" id="A0A2X0KTE7"/>
<dbReference type="InterPro" id="IPR045226">
    <property type="entry name" value="Dsc3"/>
</dbReference>
<accession>A0A2X0KTE7</accession>
<feature type="transmembrane region" description="Helical" evidence="2">
    <location>
        <begin position="391"/>
        <end position="413"/>
    </location>
</feature>
<evidence type="ECO:0000313" key="6">
    <source>
        <dbReference type="Proteomes" id="UP000249723"/>
    </source>
</evidence>
<gene>
    <name evidence="5" type="ORF">BZ3500_MVSOF-1268-A1-R1_CHR4-2G07195</name>
</gene>
<dbReference type="PANTHER" id="PTHR28049">
    <property type="entry name" value="TRANSMEMBRANE PROTEIN YOR223W"/>
    <property type="match status" value="1"/>
</dbReference>
<feature type="compositionally biased region" description="Acidic residues" evidence="1">
    <location>
        <begin position="1"/>
        <end position="10"/>
    </location>
</feature>
<dbReference type="OrthoDB" id="2536725at2759"/>
<feature type="compositionally biased region" description="Low complexity" evidence="1">
    <location>
        <begin position="38"/>
        <end position="58"/>
    </location>
</feature>
<keyword evidence="6" id="KW-1185">Reference proteome</keyword>
<feature type="domain" description="DSC E3 ubiquitin ligase complex subunit 3 ubiquitin-like" evidence="3">
    <location>
        <begin position="134"/>
        <end position="286"/>
    </location>
</feature>
<dbReference type="EMBL" id="FMWP01000092">
    <property type="protein sequence ID" value="SCZ97409.1"/>
    <property type="molecule type" value="Genomic_DNA"/>
</dbReference>
<dbReference type="InterPro" id="IPR025390">
    <property type="entry name" value="Dsc3_C"/>
</dbReference>
<keyword evidence="2" id="KW-0472">Membrane</keyword>
<dbReference type="Pfam" id="PF13373">
    <property type="entry name" value="Dsc3_C"/>
    <property type="match status" value="1"/>
</dbReference>
<dbReference type="PANTHER" id="PTHR28049:SF1">
    <property type="entry name" value="DSC E3 UBIQUITIN LIGASE COMPLEX SUBUNIT 3"/>
    <property type="match status" value="1"/>
</dbReference>
<organism evidence="5 6">
    <name type="scientific">Microbotryum saponariae</name>
    <dbReference type="NCBI Taxonomy" id="289078"/>
    <lineage>
        <taxon>Eukaryota</taxon>
        <taxon>Fungi</taxon>
        <taxon>Dikarya</taxon>
        <taxon>Basidiomycota</taxon>
        <taxon>Pucciniomycotina</taxon>
        <taxon>Microbotryomycetes</taxon>
        <taxon>Microbotryales</taxon>
        <taxon>Microbotryaceae</taxon>
        <taxon>Microbotryum</taxon>
    </lineage>
</organism>
<proteinExistence type="predicted"/>
<keyword evidence="2" id="KW-0812">Transmembrane</keyword>
<dbReference type="GO" id="GO:0005783">
    <property type="term" value="C:endoplasmic reticulum"/>
    <property type="evidence" value="ECO:0007669"/>
    <property type="project" value="TreeGrafter"/>
</dbReference>
<reference evidence="6" key="1">
    <citation type="submission" date="2016-10" db="EMBL/GenBank/DDBJ databases">
        <authorList>
            <person name="Jeantristanb JTB J.-T."/>
            <person name="Ricardo R."/>
        </authorList>
    </citation>
    <scope>NUCLEOTIDE SEQUENCE [LARGE SCALE GENOMIC DNA]</scope>
</reference>
<dbReference type="GO" id="GO:0044695">
    <property type="term" value="C:Dsc E3 ubiquitin ligase complex"/>
    <property type="evidence" value="ECO:0007669"/>
    <property type="project" value="InterPro"/>
</dbReference>
<feature type="transmembrane region" description="Helical" evidence="2">
    <location>
        <begin position="425"/>
        <end position="442"/>
    </location>
</feature>
<feature type="compositionally biased region" description="Polar residues" evidence="1">
    <location>
        <begin position="14"/>
        <end position="23"/>
    </location>
</feature>
<keyword evidence="2" id="KW-1133">Transmembrane helix</keyword>
<evidence type="ECO:0000259" key="3">
    <source>
        <dbReference type="Pfam" id="PF10302"/>
    </source>
</evidence>
<dbReference type="Proteomes" id="UP000249723">
    <property type="component" value="Unassembled WGS sequence"/>
</dbReference>
<sequence length="443" mass="48639">MFDNDNGDDGFDLRSSQPNGTSSSPPPQPGEGLPFGHSSASTRRGSRSGSTSGSGLARFISTTNSADDGLPLPVAASTTILPRTTKRFVASAKGKAKAVNVNDDEAVGQALLNGHDLGEDGERSSSGPTGMAFSIRFTDGSEDLLDLCVGEKESVAEVKRRIRFLRPNLMHEDRPRRLRLIQLGRLLTDGTYLVPWTVQLLSRRAKLVRQQTQPNAEALLEGAIEGIEAAVGVTVPRASIDLKGGSKQDAAHQRDRKGKGKEKDMTLAGTEAENDKQVWLHCSVGEPMDDEEIDSERIQVGLIWPPFPSWYELMKRVHVQTTQITPLQGFDRLRDAGFSEEEIATMRAEFRRNNSAGGDDDEHARALEDQWMEGLTGQNEAAATESTTEGYWMKMLGGLCVGFFFPFLPFFFFRTHLFSRTTQMAIVLGVIINVGFAIMRLFT</sequence>
<name>A0A2X0KTE7_9BASI</name>
<dbReference type="Pfam" id="PF10302">
    <property type="entry name" value="Dsc3_N"/>
    <property type="match status" value="1"/>
</dbReference>
<evidence type="ECO:0000259" key="4">
    <source>
        <dbReference type="Pfam" id="PF13373"/>
    </source>
</evidence>
<feature type="compositionally biased region" description="Basic and acidic residues" evidence="1">
    <location>
        <begin position="244"/>
        <end position="253"/>
    </location>
</feature>
<feature type="region of interest" description="Disordered" evidence="1">
    <location>
        <begin position="243"/>
        <end position="269"/>
    </location>
</feature>
<feature type="domain" description="DSC E3 ubiquitin ligase complex subunit 3 C-terminal" evidence="4">
    <location>
        <begin position="328"/>
        <end position="440"/>
    </location>
</feature>
<protein>
    <submittedName>
        <fullName evidence="5">BZ3500_MvSof-1268-A1-R1_Chr4-2g07195 protein</fullName>
    </submittedName>
</protein>